<organism evidence="1 2">
    <name type="scientific">Naganishia friedmannii</name>
    <dbReference type="NCBI Taxonomy" id="89922"/>
    <lineage>
        <taxon>Eukaryota</taxon>
        <taxon>Fungi</taxon>
        <taxon>Dikarya</taxon>
        <taxon>Basidiomycota</taxon>
        <taxon>Agaricomycotina</taxon>
        <taxon>Tremellomycetes</taxon>
        <taxon>Filobasidiales</taxon>
        <taxon>Filobasidiaceae</taxon>
        <taxon>Naganishia</taxon>
    </lineage>
</organism>
<protein>
    <submittedName>
        <fullName evidence="1">Uncharacterized protein</fullName>
    </submittedName>
</protein>
<gene>
    <name evidence="1" type="ORF">QFC21_005340</name>
</gene>
<reference evidence="1" key="1">
    <citation type="submission" date="2023-04" db="EMBL/GenBank/DDBJ databases">
        <title>Draft Genome sequencing of Naganishia species isolated from polar environments using Oxford Nanopore Technology.</title>
        <authorList>
            <person name="Leo P."/>
            <person name="Venkateswaran K."/>
        </authorList>
    </citation>
    <scope>NUCLEOTIDE SEQUENCE</scope>
    <source>
        <strain evidence="1">MNA-CCFEE 5423</strain>
    </source>
</reference>
<proteinExistence type="predicted"/>
<name>A0ACC2V9D9_9TREE</name>
<evidence type="ECO:0000313" key="1">
    <source>
        <dbReference type="EMBL" id="KAJ9095978.1"/>
    </source>
</evidence>
<dbReference type="EMBL" id="JASBWT010000020">
    <property type="protein sequence ID" value="KAJ9095978.1"/>
    <property type="molecule type" value="Genomic_DNA"/>
</dbReference>
<keyword evidence="2" id="KW-1185">Reference proteome</keyword>
<accession>A0ACC2V9D9</accession>
<comment type="caution">
    <text evidence="1">The sequence shown here is derived from an EMBL/GenBank/DDBJ whole genome shotgun (WGS) entry which is preliminary data.</text>
</comment>
<evidence type="ECO:0000313" key="2">
    <source>
        <dbReference type="Proteomes" id="UP001227268"/>
    </source>
</evidence>
<sequence>MALQPSATSISTSRASLPSSLNKAPTAATISTQGWATMTSMDPKDLAFPPGLDLLQSLADSFQTKETGTSFITERQTERQLSLTITTGTASGTDCPPNDQPRQYFHGCRLACYIFVAVDFNPGDDGRRITYVYTPSNTEGPDDWEIRNCACSANKSPDKTTETCQASFNCILDMAQEIKEPLPASVTAYVDALVKALHIKPPSVVSATFPTPTHKSPTTGFSAQPTFETIWRWINEGWQWLQWGKWLLLAAPVAVYMKRCGGIKGTLVDLAERHAALRGKMPWRVSRSGQGGSDGEDDGGLAADIEMGPLTPGGLPQVDGEDTDARSV</sequence>
<dbReference type="Proteomes" id="UP001227268">
    <property type="component" value="Unassembled WGS sequence"/>
</dbReference>